<dbReference type="EMBL" id="JAVRIB010000017">
    <property type="protein sequence ID" value="MDT0636083.1"/>
    <property type="molecule type" value="Genomic_DNA"/>
</dbReference>
<name>A0ABU3C3F5_9GAMM</name>
<sequence length="197" mass="22216">MSDDDRIGPEPPPIEQSQLAALVRGRRTIARFLPERPADEVVMRAIEAARWVPNHKLTQPWRFHLLGRETATKIVDLNARRVAAARGEAAGEAKRQRWSAIPGWLVVTQVLDPDPLRAREDYAACACAVYNLTLSLWCEGVASKWTTGEVTRAPEFHALLEIDSTVEDVIALLWYGYADEAPKMRRRPVSELLIRKP</sequence>
<protein>
    <submittedName>
        <fullName evidence="2">Nitroreductase family protein</fullName>
    </submittedName>
</protein>
<comment type="caution">
    <text evidence="2">The sequence shown here is derived from an EMBL/GenBank/DDBJ whole genome shotgun (WGS) entry which is preliminary data.</text>
</comment>
<feature type="domain" description="Nitroreductase" evidence="1">
    <location>
        <begin position="23"/>
        <end position="177"/>
    </location>
</feature>
<dbReference type="Proteomes" id="UP001251857">
    <property type="component" value="Unassembled WGS sequence"/>
</dbReference>
<gene>
    <name evidence="2" type="ORF">RM532_14100</name>
</gene>
<dbReference type="RefSeq" id="WP_311653979.1">
    <property type="nucleotide sequence ID" value="NZ_JAVRIB010000017.1"/>
</dbReference>
<keyword evidence="3" id="KW-1185">Reference proteome</keyword>
<dbReference type="InterPro" id="IPR052530">
    <property type="entry name" value="NAD(P)H_nitroreductase"/>
</dbReference>
<evidence type="ECO:0000313" key="2">
    <source>
        <dbReference type="EMBL" id="MDT0636083.1"/>
    </source>
</evidence>
<dbReference type="SUPFAM" id="SSF55469">
    <property type="entry name" value="FMN-dependent nitroreductase-like"/>
    <property type="match status" value="1"/>
</dbReference>
<dbReference type="InterPro" id="IPR000415">
    <property type="entry name" value="Nitroreductase-like"/>
</dbReference>
<reference evidence="2 3" key="1">
    <citation type="submission" date="2023-09" db="EMBL/GenBank/DDBJ databases">
        <authorList>
            <person name="Rey-Velasco X."/>
        </authorList>
    </citation>
    <scope>NUCLEOTIDE SEQUENCE [LARGE SCALE GENOMIC DNA]</scope>
    <source>
        <strain evidence="2 3">W335</strain>
    </source>
</reference>
<dbReference type="PANTHER" id="PTHR43821">
    <property type="entry name" value="NAD(P)H NITROREDUCTASE YDJA-RELATED"/>
    <property type="match status" value="1"/>
</dbReference>
<evidence type="ECO:0000313" key="3">
    <source>
        <dbReference type="Proteomes" id="UP001251857"/>
    </source>
</evidence>
<organism evidence="2 3">
    <name type="scientific">Spectribacter hydrogenoxidans</name>
    <dbReference type="NCBI Taxonomy" id="3075608"/>
    <lineage>
        <taxon>Bacteria</taxon>
        <taxon>Pseudomonadati</taxon>
        <taxon>Pseudomonadota</taxon>
        <taxon>Gammaproteobacteria</taxon>
        <taxon>Salinisphaerales</taxon>
        <taxon>Salinisphaeraceae</taxon>
        <taxon>Spectribacter</taxon>
    </lineage>
</organism>
<dbReference type="Pfam" id="PF00881">
    <property type="entry name" value="Nitroreductase"/>
    <property type="match status" value="1"/>
</dbReference>
<proteinExistence type="predicted"/>
<accession>A0ABU3C3F5</accession>
<evidence type="ECO:0000259" key="1">
    <source>
        <dbReference type="Pfam" id="PF00881"/>
    </source>
</evidence>
<dbReference type="PANTHER" id="PTHR43821:SF1">
    <property type="entry name" value="NAD(P)H NITROREDUCTASE YDJA-RELATED"/>
    <property type="match status" value="1"/>
</dbReference>
<dbReference type="InterPro" id="IPR029479">
    <property type="entry name" value="Nitroreductase"/>
</dbReference>
<dbReference type="Gene3D" id="3.40.109.10">
    <property type="entry name" value="NADH Oxidase"/>
    <property type="match status" value="1"/>
</dbReference>